<protein>
    <recommendedName>
        <fullName evidence="4">Protein FAR1-RELATED SEQUENCE</fullName>
    </recommendedName>
</protein>
<dbReference type="AlphaFoldDB" id="A0A8I6YLV5"/>
<sequence>MGEGEEEEETTTNTERIRNLMGLGERGMVPAQEQGESPPQNSRGDTKETTDAEEYLLSLSQEDLILNGSFSFIALLQSDIIYKVHSANGQPNINHQEEGHKNKQADATYSSGNAKFHAWQESTREEALAEENPWEADLFENININETNEDVAHTGELTNQNNQQETWEQEDLHQQREINTNLEDEDAFLDEDNIEMFLQNEENAASEGNLMNTRSNFKPHLGMQFKTKEEAQEYFNFYSKIVGFSVAIVASSRTVSKKRNNEITRITMKCNKYRKTKEGEKENEVPMRKTTVFAKTDCKVVMVITEK</sequence>
<evidence type="ECO:0000313" key="2">
    <source>
        <dbReference type="EnsemblPlants" id="HORVU.MOREX.r3.7HG0679930.1"/>
    </source>
</evidence>
<name>A0A8I6YLV5_HORVV</name>
<dbReference type="Proteomes" id="UP000011116">
    <property type="component" value="Chromosome 7H"/>
</dbReference>
<organism evidence="2 3">
    <name type="scientific">Hordeum vulgare subsp. vulgare</name>
    <name type="common">Domesticated barley</name>
    <dbReference type="NCBI Taxonomy" id="112509"/>
    <lineage>
        <taxon>Eukaryota</taxon>
        <taxon>Viridiplantae</taxon>
        <taxon>Streptophyta</taxon>
        <taxon>Embryophyta</taxon>
        <taxon>Tracheophyta</taxon>
        <taxon>Spermatophyta</taxon>
        <taxon>Magnoliopsida</taxon>
        <taxon>Liliopsida</taxon>
        <taxon>Poales</taxon>
        <taxon>Poaceae</taxon>
        <taxon>BOP clade</taxon>
        <taxon>Pooideae</taxon>
        <taxon>Triticodae</taxon>
        <taxon>Triticeae</taxon>
        <taxon>Hordeinae</taxon>
        <taxon>Hordeum</taxon>
    </lineage>
</organism>
<feature type="region of interest" description="Disordered" evidence="1">
    <location>
        <begin position="1"/>
        <end position="50"/>
    </location>
</feature>
<evidence type="ECO:0008006" key="4">
    <source>
        <dbReference type="Google" id="ProtNLM"/>
    </source>
</evidence>
<feature type="compositionally biased region" description="Acidic residues" evidence="1">
    <location>
        <begin position="1"/>
        <end position="10"/>
    </location>
</feature>
<dbReference type="Gramene" id="HORVU.MOREX.r3.7HG0679930.1">
    <property type="protein sequence ID" value="HORVU.MOREX.r3.7HG0679930.1"/>
    <property type="gene ID" value="HORVU.MOREX.r3.7HG0679930"/>
</dbReference>
<reference evidence="2" key="2">
    <citation type="submission" date="2020-10" db="EMBL/GenBank/DDBJ databases">
        <authorList>
            <person name="Scholz U."/>
            <person name="Mascher M."/>
            <person name="Fiebig A."/>
        </authorList>
    </citation>
    <scope>NUCLEOTIDE SEQUENCE [LARGE SCALE GENOMIC DNA]</scope>
    <source>
        <strain evidence="2">cv. Morex</strain>
    </source>
</reference>
<dbReference type="PANTHER" id="PTHR46328:SF27">
    <property type="entry name" value="OS12G0287500 PROTEIN"/>
    <property type="match status" value="1"/>
</dbReference>
<feature type="compositionally biased region" description="Polar residues" evidence="1">
    <location>
        <begin position="34"/>
        <end position="43"/>
    </location>
</feature>
<evidence type="ECO:0000313" key="3">
    <source>
        <dbReference type="Proteomes" id="UP000011116"/>
    </source>
</evidence>
<reference evidence="3" key="1">
    <citation type="journal article" date="2012" name="Nature">
        <title>A physical, genetic and functional sequence assembly of the barley genome.</title>
        <authorList>
            <consortium name="The International Barley Genome Sequencing Consortium"/>
            <person name="Mayer K.F."/>
            <person name="Waugh R."/>
            <person name="Brown J.W."/>
            <person name="Schulman A."/>
            <person name="Langridge P."/>
            <person name="Platzer M."/>
            <person name="Fincher G.B."/>
            <person name="Muehlbauer G.J."/>
            <person name="Sato K."/>
            <person name="Close T.J."/>
            <person name="Wise R.P."/>
            <person name="Stein N."/>
        </authorList>
    </citation>
    <scope>NUCLEOTIDE SEQUENCE [LARGE SCALE GENOMIC DNA]</scope>
    <source>
        <strain evidence="3">cv. Morex</strain>
    </source>
</reference>
<dbReference type="EnsemblPlants" id="HORVU.MOREX.r3.7HG0679930.1">
    <property type="protein sequence ID" value="HORVU.MOREX.r3.7HG0679930.1"/>
    <property type="gene ID" value="HORVU.MOREX.r3.7HG0679930"/>
</dbReference>
<evidence type="ECO:0000256" key="1">
    <source>
        <dbReference type="SAM" id="MobiDB-lite"/>
    </source>
</evidence>
<keyword evidence="3" id="KW-1185">Reference proteome</keyword>
<reference evidence="2" key="3">
    <citation type="submission" date="2022-01" db="UniProtKB">
        <authorList>
            <consortium name="EnsemblPlants"/>
        </authorList>
    </citation>
    <scope>IDENTIFICATION</scope>
    <source>
        <strain evidence="2">subsp. vulgare</strain>
    </source>
</reference>
<proteinExistence type="predicted"/>
<accession>A0A8I6YLV5</accession>
<dbReference type="PANTHER" id="PTHR46328">
    <property type="entry name" value="FAR-RED IMPAIRED RESPONSIVE (FAR1) FAMILY PROTEIN-RELATED"/>
    <property type="match status" value="1"/>
</dbReference>